<reference evidence="7" key="2">
    <citation type="submission" date="2025-08" db="UniProtKB">
        <authorList>
            <consortium name="Ensembl"/>
        </authorList>
    </citation>
    <scope>IDENTIFICATION</scope>
</reference>
<dbReference type="InterPro" id="IPR003598">
    <property type="entry name" value="Ig_sub2"/>
</dbReference>
<evidence type="ECO:0000256" key="3">
    <source>
        <dbReference type="ARBA" id="ARBA00023180"/>
    </source>
</evidence>
<dbReference type="GO" id="GO:0098742">
    <property type="term" value="P:cell-cell adhesion via plasma-membrane adhesion molecules"/>
    <property type="evidence" value="ECO:0007669"/>
    <property type="project" value="TreeGrafter"/>
</dbReference>
<dbReference type="SMART" id="SM00409">
    <property type="entry name" value="IG"/>
    <property type="match status" value="6"/>
</dbReference>
<evidence type="ECO:0000256" key="5">
    <source>
        <dbReference type="SAM" id="Phobius"/>
    </source>
</evidence>
<dbReference type="InterPro" id="IPR036179">
    <property type="entry name" value="Ig-like_dom_sf"/>
</dbReference>
<organism evidence="7 8">
    <name type="scientific">Anabas testudineus</name>
    <name type="common">Climbing perch</name>
    <name type="synonym">Anthias testudineus</name>
    <dbReference type="NCBI Taxonomy" id="64144"/>
    <lineage>
        <taxon>Eukaryota</taxon>
        <taxon>Metazoa</taxon>
        <taxon>Chordata</taxon>
        <taxon>Craniata</taxon>
        <taxon>Vertebrata</taxon>
        <taxon>Euteleostomi</taxon>
        <taxon>Actinopterygii</taxon>
        <taxon>Neopterygii</taxon>
        <taxon>Teleostei</taxon>
        <taxon>Neoteleostei</taxon>
        <taxon>Acanthomorphata</taxon>
        <taxon>Anabantaria</taxon>
        <taxon>Anabantiformes</taxon>
        <taxon>Anabantoidei</taxon>
        <taxon>Anabantidae</taxon>
        <taxon>Anabas</taxon>
    </lineage>
</organism>
<dbReference type="GO" id="GO:0009897">
    <property type="term" value="C:external side of plasma membrane"/>
    <property type="evidence" value="ECO:0007669"/>
    <property type="project" value="TreeGrafter"/>
</dbReference>
<dbReference type="InterPro" id="IPR013783">
    <property type="entry name" value="Ig-like_fold"/>
</dbReference>
<feature type="region of interest" description="Disordered" evidence="4">
    <location>
        <begin position="690"/>
        <end position="735"/>
    </location>
</feature>
<feature type="domain" description="Ig-like" evidence="6">
    <location>
        <begin position="495"/>
        <end position="582"/>
    </location>
</feature>
<dbReference type="Pfam" id="PF17736">
    <property type="entry name" value="Ig_C17orf99"/>
    <property type="match status" value="1"/>
</dbReference>
<dbReference type="InterPro" id="IPR007110">
    <property type="entry name" value="Ig-like_dom"/>
</dbReference>
<evidence type="ECO:0000313" key="7">
    <source>
        <dbReference type="Ensembl" id="ENSATEP00000074459.1"/>
    </source>
</evidence>
<dbReference type="PANTHER" id="PTHR11481:SF125">
    <property type="entry name" value="PLATELET ENDOTHELIAL CELL ADHESION MOLECULE-LIKE ISOFORM X1"/>
    <property type="match status" value="1"/>
</dbReference>
<dbReference type="Gene3D" id="2.60.40.10">
    <property type="entry name" value="Immunoglobulins"/>
    <property type="match status" value="3"/>
</dbReference>
<dbReference type="GO" id="GO:0007166">
    <property type="term" value="P:cell surface receptor signaling pathway"/>
    <property type="evidence" value="ECO:0007669"/>
    <property type="project" value="TreeGrafter"/>
</dbReference>
<keyword evidence="5" id="KW-0812">Transmembrane</keyword>
<keyword evidence="5" id="KW-1133">Transmembrane helix</keyword>
<dbReference type="Pfam" id="PF13895">
    <property type="entry name" value="Ig_2"/>
    <property type="match status" value="1"/>
</dbReference>
<keyword evidence="2" id="KW-1015">Disulfide bond</keyword>
<dbReference type="AlphaFoldDB" id="A0AAQ6IGL5"/>
<dbReference type="InterPro" id="IPR003599">
    <property type="entry name" value="Ig_sub"/>
</dbReference>
<evidence type="ECO:0000259" key="6">
    <source>
        <dbReference type="PROSITE" id="PS50835"/>
    </source>
</evidence>
<reference evidence="7 8" key="1">
    <citation type="submission" date="2021-04" db="EMBL/GenBank/DDBJ databases">
        <authorList>
            <consortium name="Wellcome Sanger Institute Data Sharing"/>
        </authorList>
    </citation>
    <scope>NUCLEOTIDE SEQUENCE [LARGE SCALE GENOMIC DNA]</scope>
</reference>
<dbReference type="SUPFAM" id="SSF48726">
    <property type="entry name" value="Immunoglobulin"/>
    <property type="match status" value="3"/>
</dbReference>
<evidence type="ECO:0000313" key="8">
    <source>
        <dbReference type="Proteomes" id="UP000265040"/>
    </source>
</evidence>
<dbReference type="Proteomes" id="UP000265040">
    <property type="component" value="Chromosome 1"/>
</dbReference>
<dbReference type="GO" id="GO:0004888">
    <property type="term" value="F:transmembrane signaling receptor activity"/>
    <property type="evidence" value="ECO:0007669"/>
    <property type="project" value="TreeGrafter"/>
</dbReference>
<feature type="domain" description="Ig-like" evidence="6">
    <location>
        <begin position="406"/>
        <end position="489"/>
    </location>
</feature>
<dbReference type="PROSITE" id="PS50835">
    <property type="entry name" value="IG_LIKE"/>
    <property type="match status" value="2"/>
</dbReference>
<dbReference type="CDD" id="cd00096">
    <property type="entry name" value="Ig"/>
    <property type="match status" value="1"/>
</dbReference>
<evidence type="ECO:0000256" key="1">
    <source>
        <dbReference type="ARBA" id="ARBA00022729"/>
    </source>
</evidence>
<keyword evidence="3" id="KW-0325">Glycoprotein</keyword>
<protein>
    <recommendedName>
        <fullName evidence="6">Ig-like domain-containing protein</fullName>
    </recommendedName>
</protein>
<dbReference type="InterPro" id="IPR050488">
    <property type="entry name" value="Ig_Fc_receptor"/>
</dbReference>
<dbReference type="PANTHER" id="PTHR11481">
    <property type="entry name" value="IMMUNOGLOBULIN FC RECEPTOR"/>
    <property type="match status" value="1"/>
</dbReference>
<keyword evidence="5" id="KW-0472">Membrane</keyword>
<feature type="transmembrane region" description="Helical" evidence="5">
    <location>
        <begin position="593"/>
        <end position="614"/>
    </location>
</feature>
<gene>
    <name evidence="7" type="primary">PECAM1</name>
</gene>
<evidence type="ECO:0000256" key="2">
    <source>
        <dbReference type="ARBA" id="ARBA00023157"/>
    </source>
</evidence>
<keyword evidence="1" id="KW-0732">Signal</keyword>
<keyword evidence="8" id="KW-1185">Reference proteome</keyword>
<evidence type="ECO:0000256" key="4">
    <source>
        <dbReference type="SAM" id="MobiDB-lite"/>
    </source>
</evidence>
<dbReference type="Pfam" id="PF13927">
    <property type="entry name" value="Ig_3"/>
    <property type="match status" value="1"/>
</dbReference>
<dbReference type="GO" id="GO:0006955">
    <property type="term" value="P:immune response"/>
    <property type="evidence" value="ECO:0007669"/>
    <property type="project" value="TreeGrafter"/>
</dbReference>
<dbReference type="Ensembl" id="ENSATET00000081608.1">
    <property type="protein sequence ID" value="ENSATEP00000074459.1"/>
    <property type="gene ID" value="ENSATEG00000000276.3"/>
</dbReference>
<dbReference type="GeneTree" id="ENSGT01140000282577"/>
<accession>A0AAQ6IGL5</accession>
<dbReference type="SMART" id="SM00408">
    <property type="entry name" value="IGc2"/>
    <property type="match status" value="2"/>
</dbReference>
<dbReference type="InterPro" id="IPR040878">
    <property type="entry name" value="IL-40-like_Ig"/>
</dbReference>
<reference evidence="7" key="3">
    <citation type="submission" date="2025-09" db="UniProtKB">
        <authorList>
            <consortium name="Ensembl"/>
        </authorList>
    </citation>
    <scope>IDENTIFICATION</scope>
</reference>
<sequence>MGLLLLLTYTFVSSYVLLGTEVDAQRSFTIRRISLSIEPSTNVTRGTDVTVRCKAIISSSGSEPLSREYTVYKGSKTVYTKNSSTSEDLLYPLPEARATNSGKYMCKIKMGDKEMKSEVEKLTVTGLSKPVLHLDKGVVTEGEKIVATCTAPGETGSMFFYFYDGYKLIHEKFDNSNQLQYNFSISSVGIHSIHCLYIVFIMPDTAKSERSNTVTVSVKELAITPVMEIHPPSNIFEGDQLNISCTVRNSHSSFERINLYLSQGTHLLSSGNTEVNRRLTAEANRPGDFECRLETGNIEKVVNQTVSVTELFSAPIVTMSPAEIFQKDNMTLTCKSERYAFERLTGSELTYSLEPPQTPLTQTSPGVFSGKALQYEFNYTCVAEAKGIRKHSETLTVRPKVSVSTPEISLIGSAVQGESFKILCQSHTGSLPINYTLLKNGKVEDTFIVRRPFEQAYFTIMVTSPDEIGSYTCEAKNRHREGQYSKRLHGTVIVPLNNLNVVVNPNNSRVYEGQELLLLCGVKGTPPITFKWHHNGNKLKTNTSNVSFMSYHIESLTKDDSGTYQCEASNQANRVLRSEMITIEVYMAVWKQALIWGIALLVVIVLVVVCVLYFKSKRENVAKAAVSVWSERPPEAENFVHMLPAANDEVSSVVSSEADVEYTEVVHSQPVDPAKAPLRKGTDTVYSELKNSPQGAADHRDHGSVEYAEFNGEQPEYNHFSPEVNNYQDLPVPVD</sequence>
<name>A0AAQ6IGL5_ANATE</name>
<proteinExistence type="predicted"/>